<evidence type="ECO:0000256" key="1">
    <source>
        <dbReference type="SAM" id="Phobius"/>
    </source>
</evidence>
<protein>
    <submittedName>
        <fullName evidence="2">AsmA-like C-terminal region-containing protein</fullName>
    </submittedName>
</protein>
<dbReference type="EMBL" id="JAPDOG010000003">
    <property type="protein sequence ID" value="MCW3780809.1"/>
    <property type="molecule type" value="Genomic_DNA"/>
</dbReference>
<keyword evidence="1" id="KW-1133">Transmembrane helix</keyword>
<name>A0ABT3IZE6_9RHOB</name>
<reference evidence="2 3" key="1">
    <citation type="submission" date="2022-10" db="EMBL/GenBank/DDBJ databases">
        <title>Defluviimonas sp. CAU 1641 isolated from mud.</title>
        <authorList>
            <person name="Kim W."/>
        </authorList>
    </citation>
    <scope>NUCLEOTIDE SEQUENCE [LARGE SCALE GENOMIC DNA]</scope>
    <source>
        <strain evidence="2 3">CAU 1641</strain>
    </source>
</reference>
<feature type="transmembrane region" description="Helical" evidence="1">
    <location>
        <begin position="20"/>
        <end position="42"/>
    </location>
</feature>
<organism evidence="2 3">
    <name type="scientific">Defluviimonas salinarum</name>
    <dbReference type="NCBI Taxonomy" id="2992147"/>
    <lineage>
        <taxon>Bacteria</taxon>
        <taxon>Pseudomonadati</taxon>
        <taxon>Pseudomonadota</taxon>
        <taxon>Alphaproteobacteria</taxon>
        <taxon>Rhodobacterales</taxon>
        <taxon>Paracoccaceae</taxon>
        <taxon>Albidovulum</taxon>
    </lineage>
</organism>
<sequence length="1093" mass="115834">MDEQGNSVGTTVKTPRRRRLGAWLILSLALVAVLLSVAVLALTGRVVPAPAWAVERIEARANRVLAGRVSARILDVDLLVDEDFTPHVRLGGVELFSPRGDRIAVLPEVTTTLWAKPMLSGRIEPRALELGGTRIALRRLVDGSLDVDVGAGAAAGGAALKPEALLDGIDQLFSLPVLKDIETVTVDGMEVEFEDLRVGRVWRASDGFLAFEQDAKRIAIDLSIALAEGSGPPALAKLGFTSDKHSPAANLTAEITDVSARDLAAQSPALAWLGALDAPISGAIRSEVDAEGRVGLLTSTLEIGAGALRPTADTKPVRFDRVRLDMAYDPERAALTFTDLEVDGPALRVRASVKAWLKDLEAGLPQTLIGQVAISELKADPEGVFDDPVTISQGAMDFRLRLDPFTFDLGQLVLVDEGGRISARGRAAAEPEGWAVGVDVAVNEIESKRLMALWPVAAVPKTRAWLKENVATSVLSNVKSAFRLRPGEDPHFALGWEYSDTEVRILKTLPPIRNGAGHASITDYRYTLVVDRGHVVAPAGGDIDVAGSVMEIPDLRIKPAPSRITLKTESTITAALSLLDRPPFQFLTKAGRPVDLAEGRARIETILDLVLMRKIKPKDVDYKVTGKLSNVRSDRLAPGRVLMAGTLDLTASREGMAISGPATFSGVPVEMTWRQDFGPEHRGKSRVEGTVELSPRALDAFAIALPPGSVRGTGIGQMSIDLERGKPPAFEFVSDLAGLTLGIPAIGWSKAAERSGRLMLRGRLGKPVEVDRMEVEAAGLSVAGNIALKPDGGLDAVRLGTARLDDWFDGRLELRGRGRGAPVGIVVQSGRLDMRKARFGSADRGQSGAPLSVALDRLQISDGIAVTDFRGNFTTEAGLAGDFIGRVNGEALISGTAEPSGARSGFRIQSNDAGTTLRAAGIFTRAVGGRLDLSLRPVGTSGAYDGAVRIANIRVVDAPVLAALLDAVSVVGLLTQLSGPGILFSNVAGEFHLTPDAVDIRSGAATGPSLGISASGRYETAAKRMDLQGTVSPIYMLNGIGQIFSRQGEGLFGFNYRLAGNADAPRVSVNPLSILTPGMFREIFRSSPPKPSP</sequence>
<keyword evidence="1" id="KW-0812">Transmembrane</keyword>
<proteinExistence type="predicted"/>
<keyword evidence="1" id="KW-0472">Membrane</keyword>
<accession>A0ABT3IZE6</accession>
<dbReference type="RefSeq" id="WP_264771166.1">
    <property type="nucleotide sequence ID" value="NZ_JAPDOG010000003.1"/>
</dbReference>
<evidence type="ECO:0000313" key="3">
    <source>
        <dbReference type="Proteomes" id="UP001207582"/>
    </source>
</evidence>
<keyword evidence="3" id="KW-1185">Reference proteome</keyword>
<dbReference type="Proteomes" id="UP001207582">
    <property type="component" value="Unassembled WGS sequence"/>
</dbReference>
<comment type="caution">
    <text evidence="2">The sequence shown here is derived from an EMBL/GenBank/DDBJ whole genome shotgun (WGS) entry which is preliminary data.</text>
</comment>
<gene>
    <name evidence="2" type="ORF">OM960_04320</name>
</gene>
<evidence type="ECO:0000313" key="2">
    <source>
        <dbReference type="EMBL" id="MCW3780809.1"/>
    </source>
</evidence>